<name>A0A550I9Q3_9FLAO</name>
<evidence type="ECO:0008006" key="3">
    <source>
        <dbReference type="Google" id="ProtNLM"/>
    </source>
</evidence>
<dbReference type="OrthoDB" id="5624888at2"/>
<sequence>MSILLTLSACKKRSAENENWVTMCVTATAYNSVEAQTQDNPNITAWGDTLKPGMNAIAVSRDLIRMGIDHNSKVKIEGFDSLFVVKDKMHYRWRNRIDIYMGKNVGKARKFGRKKLNISYIFQKDHTK</sequence>
<reference evidence="1 2" key="1">
    <citation type="submission" date="2019-06" db="EMBL/GenBank/DDBJ databases">
        <title>Gramella sabulilitoris sp. nov., isolated from a marine sand.</title>
        <authorList>
            <person name="Yoon J.-H."/>
        </authorList>
    </citation>
    <scope>NUCLEOTIDE SEQUENCE [LARGE SCALE GENOMIC DNA]</scope>
    <source>
        <strain evidence="1 2">HSMS-1</strain>
    </source>
</reference>
<keyword evidence="2" id="KW-1185">Reference proteome</keyword>
<protein>
    <recommendedName>
        <fullName evidence="3">3D domain-containing protein</fullName>
    </recommendedName>
</protein>
<dbReference type="AlphaFoldDB" id="A0A550I9Q3"/>
<accession>A0A550I9Q3</accession>
<evidence type="ECO:0000313" key="1">
    <source>
        <dbReference type="EMBL" id="TRO67548.1"/>
    </source>
</evidence>
<dbReference type="Proteomes" id="UP000315131">
    <property type="component" value="Unassembled WGS sequence"/>
</dbReference>
<comment type="caution">
    <text evidence="1">The sequence shown here is derived from an EMBL/GenBank/DDBJ whole genome shotgun (WGS) entry which is preliminary data.</text>
</comment>
<gene>
    <name evidence="1" type="ORF">FGM01_01175</name>
</gene>
<proteinExistence type="predicted"/>
<organism evidence="1 2">
    <name type="scientific">Christiangramia sabulilitoris</name>
    <dbReference type="NCBI Taxonomy" id="2583991"/>
    <lineage>
        <taxon>Bacteria</taxon>
        <taxon>Pseudomonadati</taxon>
        <taxon>Bacteroidota</taxon>
        <taxon>Flavobacteriia</taxon>
        <taxon>Flavobacteriales</taxon>
        <taxon>Flavobacteriaceae</taxon>
        <taxon>Christiangramia</taxon>
    </lineage>
</organism>
<evidence type="ECO:0000313" key="2">
    <source>
        <dbReference type="Proteomes" id="UP000315131"/>
    </source>
</evidence>
<dbReference type="CDD" id="cd22784">
    <property type="entry name" value="DPBB_MltA_YuiC-like"/>
    <property type="match status" value="1"/>
</dbReference>
<dbReference type="EMBL" id="VHSF01000001">
    <property type="protein sequence ID" value="TRO67548.1"/>
    <property type="molecule type" value="Genomic_DNA"/>
</dbReference>